<dbReference type="Proteomes" id="UP000036338">
    <property type="component" value="Unassembled WGS sequence"/>
</dbReference>
<gene>
    <name evidence="2" type="ORF">VL15_25930</name>
</gene>
<dbReference type="PATRIC" id="fig|292.27.peg.5565"/>
<evidence type="ECO:0008006" key="4">
    <source>
        <dbReference type="Google" id="ProtNLM"/>
    </source>
</evidence>
<reference evidence="2 3" key="1">
    <citation type="submission" date="2015-05" db="EMBL/GenBank/DDBJ databases">
        <title>Draft genome of Burkholderia cepacia LK29.</title>
        <authorList>
            <person name="Chan X.Y."/>
        </authorList>
    </citation>
    <scope>NUCLEOTIDE SEQUENCE [LARGE SCALE GENOMIC DNA]</scope>
    <source>
        <strain evidence="2 3">LK29</strain>
    </source>
</reference>
<evidence type="ECO:0000313" key="2">
    <source>
        <dbReference type="EMBL" id="KML51021.1"/>
    </source>
</evidence>
<protein>
    <recommendedName>
        <fullName evidence="4">Outer membrane lipoprotein-sorting protein</fullName>
    </recommendedName>
</protein>
<dbReference type="EMBL" id="LDWR01000046">
    <property type="protein sequence ID" value="KML51021.1"/>
    <property type="molecule type" value="Genomic_DNA"/>
</dbReference>
<keyword evidence="1" id="KW-0732">Signal</keyword>
<sequence>MNRFLFKSISAACAAGFLTCGQVASAASAAGNAQAASASHMDAAQIAERNIAARGGLQAWRAVSSIRMTGQLDAGGKKNVRLPFTLTLKRPHKSRLEIQFEQQTALQVYDGSQGWLVRPYLGRNDVEPYTPAQLKSAASSAELDGPLIDYANKGTTIQALGTEQVEGHRAYVLKLTSKDGASRRLWVDASSFLELKIDGEPRVLDGKTHGVTVFYRDYRKENGLVMPHTLETVVSGVKETHRITIEHVALNETADDTMFGKPPLTFAKAPSHPAEIRTR</sequence>
<dbReference type="AlphaFoldDB" id="A0A0J5WJI5"/>
<evidence type="ECO:0000256" key="1">
    <source>
        <dbReference type="SAM" id="SignalP"/>
    </source>
</evidence>
<dbReference type="RefSeq" id="WP_048249435.1">
    <property type="nucleotide sequence ID" value="NZ_LDWR01000046.1"/>
</dbReference>
<feature type="signal peptide" evidence="1">
    <location>
        <begin position="1"/>
        <end position="26"/>
    </location>
</feature>
<proteinExistence type="predicted"/>
<accession>A0A0J5WJI5</accession>
<name>A0A0J5WJI5_BURCE</name>
<organism evidence="2 3">
    <name type="scientific">Burkholderia cepacia</name>
    <name type="common">Pseudomonas cepacia</name>
    <dbReference type="NCBI Taxonomy" id="292"/>
    <lineage>
        <taxon>Bacteria</taxon>
        <taxon>Pseudomonadati</taxon>
        <taxon>Pseudomonadota</taxon>
        <taxon>Betaproteobacteria</taxon>
        <taxon>Burkholderiales</taxon>
        <taxon>Burkholderiaceae</taxon>
        <taxon>Burkholderia</taxon>
        <taxon>Burkholderia cepacia complex</taxon>
    </lineage>
</organism>
<comment type="caution">
    <text evidence="2">The sequence shown here is derived from an EMBL/GenBank/DDBJ whole genome shotgun (WGS) entry which is preliminary data.</text>
</comment>
<dbReference type="Gene3D" id="2.50.20.10">
    <property type="entry name" value="Lipoprotein localisation LolA/LolB/LppX"/>
    <property type="match status" value="1"/>
</dbReference>
<evidence type="ECO:0000313" key="3">
    <source>
        <dbReference type="Proteomes" id="UP000036338"/>
    </source>
</evidence>
<feature type="chain" id="PRO_5005266409" description="Outer membrane lipoprotein-sorting protein" evidence="1">
    <location>
        <begin position="27"/>
        <end position="279"/>
    </location>
</feature>